<reference evidence="2 3" key="1">
    <citation type="submission" date="2023-08" db="EMBL/GenBank/DDBJ databases">
        <title>Black Yeasts Isolated from many extreme environments.</title>
        <authorList>
            <person name="Coleine C."/>
            <person name="Stajich J.E."/>
            <person name="Selbmann L."/>
        </authorList>
    </citation>
    <scope>NUCLEOTIDE SEQUENCE [LARGE SCALE GENOMIC DNA]</scope>
    <source>
        <strain evidence="2 3">CCFEE 5910</strain>
    </source>
</reference>
<comment type="caution">
    <text evidence="2">The sequence shown here is derived from an EMBL/GenBank/DDBJ whole genome shotgun (WGS) entry which is preliminary data.</text>
</comment>
<dbReference type="GO" id="GO:0008999">
    <property type="term" value="F:protein-N-terminal-alanine acetyltransferase activity"/>
    <property type="evidence" value="ECO:0007669"/>
    <property type="project" value="TreeGrafter"/>
</dbReference>
<name>A0AAN7SUP8_9EURO</name>
<accession>A0AAN7SUP8</accession>
<dbReference type="FunFam" id="3.40.630.30:FF:000047">
    <property type="entry name" value="Acetyltransferase, GNAT family"/>
    <property type="match status" value="1"/>
</dbReference>
<dbReference type="SUPFAM" id="SSF55729">
    <property type="entry name" value="Acyl-CoA N-acyltransferases (Nat)"/>
    <property type="match status" value="1"/>
</dbReference>
<feature type="domain" description="N-acetyltransferase" evidence="1">
    <location>
        <begin position="22"/>
        <end position="181"/>
    </location>
</feature>
<sequence length="228" mass="26173">MEDLSNYKVNPPAPVTLPGRYVTLVPYDRQQHLERLWQALGGANGINELIKYFPNDTYLVSHDLGSWIERSNAASNFTTLVAVRNSDSTIVGMASYMRPDPSNGVVEVGSVAHGSAMARSPLSTELHYLMAKHVFDDLGYRRYEWKCHNDNEPSKASAERYGFTFEGVFRQHMISRGKNRDTAWFSIIDREWPIIRKAFEMWLEPDNFDEQGRQKKKLQEIRKELAGT</sequence>
<dbReference type="AlphaFoldDB" id="A0AAN7SUP8"/>
<dbReference type="EMBL" id="JAVRRJ010000008">
    <property type="protein sequence ID" value="KAK5082080.1"/>
    <property type="molecule type" value="Genomic_DNA"/>
</dbReference>
<evidence type="ECO:0000259" key="1">
    <source>
        <dbReference type="PROSITE" id="PS51186"/>
    </source>
</evidence>
<dbReference type="PANTHER" id="PTHR43441">
    <property type="entry name" value="RIBOSOMAL-PROTEIN-SERINE ACETYLTRANSFERASE"/>
    <property type="match status" value="1"/>
</dbReference>
<gene>
    <name evidence="2" type="ORF">LTR05_007222</name>
</gene>
<dbReference type="PROSITE" id="PS51186">
    <property type="entry name" value="GNAT"/>
    <property type="match status" value="1"/>
</dbReference>
<evidence type="ECO:0000313" key="3">
    <source>
        <dbReference type="Proteomes" id="UP001309876"/>
    </source>
</evidence>
<proteinExistence type="predicted"/>
<dbReference type="Pfam" id="PF13302">
    <property type="entry name" value="Acetyltransf_3"/>
    <property type="match status" value="1"/>
</dbReference>
<dbReference type="Gene3D" id="3.40.630.30">
    <property type="match status" value="1"/>
</dbReference>
<keyword evidence="3" id="KW-1185">Reference proteome</keyword>
<dbReference type="InterPro" id="IPR016181">
    <property type="entry name" value="Acyl_CoA_acyltransferase"/>
</dbReference>
<dbReference type="GO" id="GO:1990189">
    <property type="term" value="F:protein N-terminal-serine acetyltransferase activity"/>
    <property type="evidence" value="ECO:0007669"/>
    <property type="project" value="TreeGrafter"/>
</dbReference>
<dbReference type="InterPro" id="IPR000182">
    <property type="entry name" value="GNAT_dom"/>
</dbReference>
<evidence type="ECO:0000313" key="2">
    <source>
        <dbReference type="EMBL" id="KAK5082080.1"/>
    </source>
</evidence>
<organism evidence="2 3">
    <name type="scientific">Lithohypha guttulata</name>
    <dbReference type="NCBI Taxonomy" id="1690604"/>
    <lineage>
        <taxon>Eukaryota</taxon>
        <taxon>Fungi</taxon>
        <taxon>Dikarya</taxon>
        <taxon>Ascomycota</taxon>
        <taxon>Pezizomycotina</taxon>
        <taxon>Eurotiomycetes</taxon>
        <taxon>Chaetothyriomycetidae</taxon>
        <taxon>Chaetothyriales</taxon>
        <taxon>Trichomeriaceae</taxon>
        <taxon>Lithohypha</taxon>
    </lineage>
</organism>
<dbReference type="PANTHER" id="PTHR43441:SF2">
    <property type="entry name" value="FAMILY ACETYLTRANSFERASE, PUTATIVE (AFU_ORTHOLOGUE AFUA_7G00850)-RELATED"/>
    <property type="match status" value="1"/>
</dbReference>
<dbReference type="Proteomes" id="UP001309876">
    <property type="component" value="Unassembled WGS sequence"/>
</dbReference>
<dbReference type="InterPro" id="IPR051908">
    <property type="entry name" value="Ribosomal_N-acetyltransferase"/>
</dbReference>
<protein>
    <recommendedName>
        <fullName evidence="1">N-acetyltransferase domain-containing protein</fullName>
    </recommendedName>
</protein>